<accession>A0A848M3I3</accession>
<name>A0A848M3I3_PAELE</name>
<sequence length="302" mass="34047">MANMEWYRVFLYAAELLNLTKAAERLHMTQPSVSYAIKQLEETLGVMLFERLSKGVRLTPEGEVLYQRVQKGFAELELAEKEVLRLKQFKEGQLRIGANGAIIKDLLIPLLDGFHLGYPGIRIQLGQENTGAVVKRLKEGTLDLGFVHLPVNDEEIVIWKYKTLPYCAVVGNHFHQWTDQPLSAEKLAELPLLMLSSGSSTRSFIEKWFLSQGVEAQADMELNSLDMLAEFAERGYGATFMPRSFAERRIEQGTLLILNTEVPLPDRQIGIAVRKSGARSLAAKAFLKHLGIEGFDKDRETI</sequence>
<dbReference type="PRINTS" id="PR00039">
    <property type="entry name" value="HTHLYSR"/>
</dbReference>
<keyword evidence="2" id="KW-0805">Transcription regulation</keyword>
<dbReference type="Gene3D" id="3.40.190.290">
    <property type="match status" value="1"/>
</dbReference>
<dbReference type="Proteomes" id="UP000565468">
    <property type="component" value="Unassembled WGS sequence"/>
</dbReference>
<protein>
    <submittedName>
        <fullName evidence="6">LysR family transcriptional regulator</fullName>
    </submittedName>
</protein>
<dbReference type="InterPro" id="IPR005119">
    <property type="entry name" value="LysR_subst-bd"/>
</dbReference>
<evidence type="ECO:0000256" key="2">
    <source>
        <dbReference type="ARBA" id="ARBA00023015"/>
    </source>
</evidence>
<dbReference type="FunFam" id="1.10.10.10:FF:000001">
    <property type="entry name" value="LysR family transcriptional regulator"/>
    <property type="match status" value="1"/>
</dbReference>
<organism evidence="6 7">
    <name type="scientific">Paenibacillus lemnae</name>
    <dbReference type="NCBI Taxonomy" id="1330551"/>
    <lineage>
        <taxon>Bacteria</taxon>
        <taxon>Bacillati</taxon>
        <taxon>Bacillota</taxon>
        <taxon>Bacilli</taxon>
        <taxon>Bacillales</taxon>
        <taxon>Paenibacillaceae</taxon>
        <taxon>Paenibacillus</taxon>
    </lineage>
</organism>
<evidence type="ECO:0000313" key="6">
    <source>
        <dbReference type="EMBL" id="NMO95146.1"/>
    </source>
</evidence>
<evidence type="ECO:0000256" key="3">
    <source>
        <dbReference type="ARBA" id="ARBA00023125"/>
    </source>
</evidence>
<feature type="domain" description="HTH lysR-type" evidence="5">
    <location>
        <begin position="1"/>
        <end position="59"/>
    </location>
</feature>
<dbReference type="PANTHER" id="PTHR30126:SF64">
    <property type="entry name" value="HTH-TYPE TRANSCRIPTIONAL REGULATOR CITR"/>
    <property type="match status" value="1"/>
</dbReference>
<dbReference type="Pfam" id="PF00126">
    <property type="entry name" value="HTH_1"/>
    <property type="match status" value="1"/>
</dbReference>
<keyword evidence="4" id="KW-0804">Transcription</keyword>
<keyword evidence="3" id="KW-0238">DNA-binding</keyword>
<comment type="caution">
    <text evidence="6">The sequence shown here is derived from an EMBL/GenBank/DDBJ whole genome shotgun (WGS) entry which is preliminary data.</text>
</comment>
<evidence type="ECO:0000313" key="7">
    <source>
        <dbReference type="Proteomes" id="UP000565468"/>
    </source>
</evidence>
<evidence type="ECO:0000256" key="4">
    <source>
        <dbReference type="ARBA" id="ARBA00023163"/>
    </source>
</evidence>
<evidence type="ECO:0000259" key="5">
    <source>
        <dbReference type="PROSITE" id="PS50931"/>
    </source>
</evidence>
<evidence type="ECO:0000256" key="1">
    <source>
        <dbReference type="ARBA" id="ARBA00009437"/>
    </source>
</evidence>
<dbReference type="PANTHER" id="PTHR30126">
    <property type="entry name" value="HTH-TYPE TRANSCRIPTIONAL REGULATOR"/>
    <property type="match status" value="1"/>
</dbReference>
<dbReference type="CDD" id="cd05466">
    <property type="entry name" value="PBP2_LTTR_substrate"/>
    <property type="match status" value="1"/>
</dbReference>
<dbReference type="PROSITE" id="PS50931">
    <property type="entry name" value="HTH_LYSR"/>
    <property type="match status" value="1"/>
</dbReference>
<dbReference type="InterPro" id="IPR036388">
    <property type="entry name" value="WH-like_DNA-bd_sf"/>
</dbReference>
<proteinExistence type="inferred from homology"/>
<dbReference type="SUPFAM" id="SSF53850">
    <property type="entry name" value="Periplasmic binding protein-like II"/>
    <property type="match status" value="1"/>
</dbReference>
<dbReference type="InterPro" id="IPR036390">
    <property type="entry name" value="WH_DNA-bd_sf"/>
</dbReference>
<keyword evidence="7" id="KW-1185">Reference proteome</keyword>
<dbReference type="GO" id="GO:0000976">
    <property type="term" value="F:transcription cis-regulatory region binding"/>
    <property type="evidence" value="ECO:0007669"/>
    <property type="project" value="TreeGrafter"/>
</dbReference>
<dbReference type="SUPFAM" id="SSF46785">
    <property type="entry name" value="Winged helix' DNA-binding domain"/>
    <property type="match status" value="1"/>
</dbReference>
<gene>
    <name evidence="6" type="ORF">HII30_05005</name>
</gene>
<comment type="similarity">
    <text evidence="1">Belongs to the LysR transcriptional regulatory family.</text>
</comment>
<dbReference type="Gene3D" id="1.10.10.10">
    <property type="entry name" value="Winged helix-like DNA-binding domain superfamily/Winged helix DNA-binding domain"/>
    <property type="match status" value="1"/>
</dbReference>
<reference evidence="6 7" key="1">
    <citation type="submission" date="2020-04" db="EMBL/GenBank/DDBJ databases">
        <title>Paenibacillus algicola sp. nov., a novel marine bacterium producing alginate lyase.</title>
        <authorList>
            <person name="Huang H."/>
        </authorList>
    </citation>
    <scope>NUCLEOTIDE SEQUENCE [LARGE SCALE GENOMIC DNA]</scope>
    <source>
        <strain evidence="6 7">L7-75</strain>
    </source>
</reference>
<dbReference type="GO" id="GO:0003700">
    <property type="term" value="F:DNA-binding transcription factor activity"/>
    <property type="evidence" value="ECO:0007669"/>
    <property type="project" value="InterPro"/>
</dbReference>
<dbReference type="Pfam" id="PF03466">
    <property type="entry name" value="LysR_substrate"/>
    <property type="match status" value="1"/>
</dbReference>
<dbReference type="InterPro" id="IPR000847">
    <property type="entry name" value="LysR_HTH_N"/>
</dbReference>
<dbReference type="AlphaFoldDB" id="A0A848M3I3"/>
<dbReference type="EMBL" id="JABBPN010000003">
    <property type="protein sequence ID" value="NMO95146.1"/>
    <property type="molecule type" value="Genomic_DNA"/>
</dbReference>